<dbReference type="PANTHER" id="PTHR21017">
    <property type="entry name" value="NIPSNAP-RELATED"/>
    <property type="match status" value="1"/>
</dbReference>
<reference evidence="3 4" key="1">
    <citation type="submission" date="2020-08" db="EMBL/GenBank/DDBJ databases">
        <title>Paraeoetvoesia sp. YC-7-48 draft genome sequence.</title>
        <authorList>
            <person name="Yao L."/>
        </authorList>
    </citation>
    <scope>NUCLEOTIDE SEQUENCE [LARGE SCALE GENOMIC DNA]</scope>
    <source>
        <strain evidence="4">YC-7-48</strain>
    </source>
</reference>
<evidence type="ECO:0000313" key="3">
    <source>
        <dbReference type="EMBL" id="MBC2768826.1"/>
    </source>
</evidence>
<dbReference type="AlphaFoldDB" id="A0A842HKL0"/>
<comment type="caution">
    <text evidence="3">The sequence shown here is derived from an EMBL/GenBank/DDBJ whole genome shotgun (WGS) entry which is preliminary data.</text>
</comment>
<dbReference type="SMR" id="A0A842HKL0"/>
<dbReference type="Pfam" id="PF07978">
    <property type="entry name" value="NIPSNAP"/>
    <property type="match status" value="1"/>
</dbReference>
<keyword evidence="4" id="KW-1185">Reference proteome</keyword>
<dbReference type="InterPro" id="IPR011008">
    <property type="entry name" value="Dimeric_a/b-barrel"/>
</dbReference>
<protein>
    <submittedName>
        <fullName evidence="3">NIPSNAP family protein</fullName>
    </submittedName>
</protein>
<comment type="similarity">
    <text evidence="1">Belongs to the NipSnap family.</text>
</comment>
<dbReference type="InterPro" id="IPR051557">
    <property type="entry name" value="NipSnap_domain"/>
</dbReference>
<gene>
    <name evidence="3" type="ORF">GTU67_02730</name>
</gene>
<dbReference type="PANTHER" id="PTHR21017:SF17">
    <property type="entry name" value="PROTEIN NIPSNAP"/>
    <property type="match status" value="1"/>
</dbReference>
<sequence length="104" mass="11664">MLVEQRTYWLKPGSVSTFLSLYEAEGLAIQAGALGRLLGYYFSETGDLNRVIQLWGFDSFEDRTRRKAILSGNPQWKSFVGRAGSMIERQSTELLTPAPFSPVS</sequence>
<evidence type="ECO:0000313" key="4">
    <source>
        <dbReference type="Proteomes" id="UP000545386"/>
    </source>
</evidence>
<evidence type="ECO:0000256" key="1">
    <source>
        <dbReference type="ARBA" id="ARBA00005291"/>
    </source>
</evidence>
<dbReference type="SUPFAM" id="SSF54909">
    <property type="entry name" value="Dimeric alpha+beta barrel"/>
    <property type="match status" value="1"/>
</dbReference>
<dbReference type="Proteomes" id="UP000545386">
    <property type="component" value="Unassembled WGS sequence"/>
</dbReference>
<dbReference type="RefSeq" id="WP_011489363.1">
    <property type="nucleotide sequence ID" value="NZ_JACJUU010000002.1"/>
</dbReference>
<evidence type="ECO:0000259" key="2">
    <source>
        <dbReference type="Pfam" id="PF07978"/>
    </source>
</evidence>
<dbReference type="InterPro" id="IPR012577">
    <property type="entry name" value="NIPSNAP"/>
</dbReference>
<feature type="domain" description="NIPSNAP" evidence="2">
    <location>
        <begin position="4"/>
        <end position="102"/>
    </location>
</feature>
<name>A0A842HKL0_9BURK</name>
<organism evidence="3 4">
    <name type="scientific">Pusillimonas minor</name>
    <dbReference type="NCBI Taxonomy" id="2697024"/>
    <lineage>
        <taxon>Bacteria</taxon>
        <taxon>Pseudomonadati</taxon>
        <taxon>Pseudomonadota</taxon>
        <taxon>Betaproteobacteria</taxon>
        <taxon>Burkholderiales</taxon>
        <taxon>Alcaligenaceae</taxon>
        <taxon>Pusillimonas</taxon>
    </lineage>
</organism>
<accession>A0A842HKL0</accession>
<dbReference type="Gene3D" id="3.30.70.100">
    <property type="match status" value="1"/>
</dbReference>
<proteinExistence type="inferred from homology"/>
<dbReference type="EMBL" id="JACJUU010000002">
    <property type="protein sequence ID" value="MBC2768826.1"/>
    <property type="molecule type" value="Genomic_DNA"/>
</dbReference>